<evidence type="ECO:0000313" key="2">
    <source>
        <dbReference type="Proteomes" id="UP000246569"/>
    </source>
</evidence>
<name>A0A317MZE9_9GAMM</name>
<comment type="caution">
    <text evidence="1">The sequence shown here is derived from an EMBL/GenBank/DDBJ whole genome shotgun (WGS) entry which is preliminary data.</text>
</comment>
<dbReference type="AlphaFoldDB" id="A0A317MZE9"/>
<dbReference type="Proteomes" id="UP000246569">
    <property type="component" value="Unassembled WGS sequence"/>
</dbReference>
<dbReference type="EMBL" id="QGTJ01000002">
    <property type="protein sequence ID" value="PWV64662.1"/>
    <property type="molecule type" value="Genomic_DNA"/>
</dbReference>
<accession>A0A317MZE9</accession>
<keyword evidence="2" id="KW-1185">Reference proteome</keyword>
<gene>
    <name evidence="1" type="ORF">C7443_102313</name>
</gene>
<protein>
    <submittedName>
        <fullName evidence="1">Uncharacterized protein</fullName>
    </submittedName>
</protein>
<sequence>MTDSVPAPHPYDELADLTDDELEARCCANFCRYCVKFLAAQARQRRAEIRRAQQAQRPPHA</sequence>
<organism evidence="1 2">
    <name type="scientific">Plasticicumulans acidivorans</name>
    <dbReference type="NCBI Taxonomy" id="886464"/>
    <lineage>
        <taxon>Bacteria</taxon>
        <taxon>Pseudomonadati</taxon>
        <taxon>Pseudomonadota</taxon>
        <taxon>Gammaproteobacteria</taxon>
        <taxon>Candidatus Competibacteraceae</taxon>
        <taxon>Plasticicumulans</taxon>
    </lineage>
</organism>
<proteinExistence type="predicted"/>
<evidence type="ECO:0000313" key="1">
    <source>
        <dbReference type="EMBL" id="PWV64662.1"/>
    </source>
</evidence>
<reference evidence="1 2" key="1">
    <citation type="submission" date="2018-05" db="EMBL/GenBank/DDBJ databases">
        <title>Genomic Encyclopedia of Type Strains, Phase IV (KMG-IV): sequencing the most valuable type-strain genomes for metagenomic binning, comparative biology and taxonomic classification.</title>
        <authorList>
            <person name="Goeker M."/>
        </authorList>
    </citation>
    <scope>NUCLEOTIDE SEQUENCE [LARGE SCALE GENOMIC DNA]</scope>
    <source>
        <strain evidence="1 2">DSM 23606</strain>
    </source>
</reference>